<dbReference type="InterPro" id="IPR049932">
    <property type="entry name" value="NEAP1-4"/>
</dbReference>
<protein>
    <submittedName>
        <fullName evidence="3">Uncharacterized protein</fullName>
    </submittedName>
</protein>
<keyword evidence="4" id="KW-1185">Reference proteome</keyword>
<keyword evidence="1" id="KW-1133">Transmembrane helix</keyword>
<dbReference type="EMBL" id="JBJUIK010000001">
    <property type="protein sequence ID" value="KAL3538341.1"/>
    <property type="molecule type" value="Genomic_DNA"/>
</dbReference>
<evidence type="ECO:0000256" key="2">
    <source>
        <dbReference type="SAM" id="SignalP"/>
    </source>
</evidence>
<organism evidence="3 4">
    <name type="scientific">Cinchona calisaya</name>
    <dbReference type="NCBI Taxonomy" id="153742"/>
    <lineage>
        <taxon>Eukaryota</taxon>
        <taxon>Viridiplantae</taxon>
        <taxon>Streptophyta</taxon>
        <taxon>Embryophyta</taxon>
        <taxon>Tracheophyta</taxon>
        <taxon>Spermatophyta</taxon>
        <taxon>Magnoliopsida</taxon>
        <taxon>eudicotyledons</taxon>
        <taxon>Gunneridae</taxon>
        <taxon>Pentapetalae</taxon>
        <taxon>asterids</taxon>
        <taxon>lamiids</taxon>
        <taxon>Gentianales</taxon>
        <taxon>Rubiaceae</taxon>
        <taxon>Cinchonoideae</taxon>
        <taxon>Cinchoneae</taxon>
        <taxon>Cinchona</taxon>
    </lineage>
</organism>
<dbReference type="PANTHER" id="PTHR48145:SF5">
    <property type="entry name" value="NUCLEAR ENVELOPE-ASSOCIATED PROTEIN 2"/>
    <property type="match status" value="1"/>
</dbReference>
<proteinExistence type="predicted"/>
<comment type="caution">
    <text evidence="3">The sequence shown here is derived from an EMBL/GenBank/DDBJ whole genome shotgun (WGS) entry which is preliminary data.</text>
</comment>
<evidence type="ECO:0000256" key="1">
    <source>
        <dbReference type="SAM" id="Phobius"/>
    </source>
</evidence>
<reference evidence="3 4" key="1">
    <citation type="submission" date="2024-11" db="EMBL/GenBank/DDBJ databases">
        <title>A near-complete genome assembly of Cinchona calisaya.</title>
        <authorList>
            <person name="Lian D.C."/>
            <person name="Zhao X.W."/>
            <person name="Wei L."/>
        </authorList>
    </citation>
    <scope>NUCLEOTIDE SEQUENCE [LARGE SCALE GENOMIC DNA]</scope>
    <source>
        <tissue evidence="3">Nenye</tissue>
    </source>
</reference>
<evidence type="ECO:0000313" key="3">
    <source>
        <dbReference type="EMBL" id="KAL3538341.1"/>
    </source>
</evidence>
<name>A0ABD3B4T5_9GENT</name>
<feature type="transmembrane region" description="Helical" evidence="1">
    <location>
        <begin position="79"/>
        <end position="100"/>
    </location>
</feature>
<dbReference type="Proteomes" id="UP001630127">
    <property type="component" value="Unassembled WGS sequence"/>
</dbReference>
<evidence type="ECO:0000313" key="4">
    <source>
        <dbReference type="Proteomes" id="UP001630127"/>
    </source>
</evidence>
<keyword evidence="1" id="KW-0472">Membrane</keyword>
<keyword evidence="2" id="KW-0732">Signal</keyword>
<dbReference type="PANTHER" id="PTHR48145">
    <property type="entry name" value="NUCLEAR ENVELOPE-ASSOCIATED PROTEIN 1"/>
    <property type="match status" value="1"/>
</dbReference>
<feature type="signal peptide" evidence="2">
    <location>
        <begin position="1"/>
        <end position="23"/>
    </location>
</feature>
<keyword evidence="1" id="KW-0812">Transmembrane</keyword>
<feature type="chain" id="PRO_5044868648" evidence="2">
    <location>
        <begin position="24"/>
        <end position="112"/>
    </location>
</feature>
<sequence length="112" mass="13190">MEMQNYAYLMIIYLLLFLAKAGANEDSELRILDEVSAKSFEKINKLLTAKDEEIANLRVESKIMSDHWKLKTKELESQVSVFSFSSMLSYTFFVYFFIFYNDLDIFLTMFSS</sequence>
<gene>
    <name evidence="3" type="ORF">ACH5RR_001707</name>
</gene>
<dbReference type="AlphaFoldDB" id="A0ABD3B4T5"/>
<accession>A0ABD3B4T5</accession>